<sequence>METKNNTRPTSCKASLFTDEPQKQVVGFYFRLIISPNRLLVLQKLLNQYPNLLVSARVRRCGDSGPLNFDLHSQSCHFPCCRLITSSEATMWRNSRNLRDIYSKLSRCVERRSMSNLPESTVYGGPKSKSPWKRVTLRHLEAKYQTNQPITMVTAYDYPSGAHVDRAGIDICLVGDSVGMVVHGHDTTLPVTMEDMLLHCKAVARGADRPLLVGDLPFGSYEQSTQQAVASATRMLKEGGMDAVKMEGGGGSRVQAAKAISEAGIAVMGHVGLTPQAISVLGGFRPQGRNVDSALQVLDHALALQSAGCFSIVLECVPSPIAAAVTSALKIPTIGIGAGPFCSGQVLVYHDLLGMMQHPHFVQVTPKFSKQYASLGNVINDALSQFRDEVISKAFPSPVHTPYRIGEEQQQAFAEALEKRGLHGAAEAVSAAAVKDATAGEPTIKTPLD</sequence>
<reference evidence="7 8" key="1">
    <citation type="journal article" date="2008" name="Science">
        <title>The Physcomitrella genome reveals evolutionary insights into the conquest of land by plants.</title>
        <authorList>
            <person name="Rensing S."/>
            <person name="Lang D."/>
            <person name="Zimmer A."/>
            <person name="Terry A."/>
            <person name="Salamov A."/>
            <person name="Shapiro H."/>
            <person name="Nishiyama T."/>
            <person name="Perroud P.-F."/>
            <person name="Lindquist E."/>
            <person name="Kamisugi Y."/>
            <person name="Tanahashi T."/>
            <person name="Sakakibara K."/>
            <person name="Fujita T."/>
            <person name="Oishi K."/>
            <person name="Shin-I T."/>
            <person name="Kuroki Y."/>
            <person name="Toyoda A."/>
            <person name="Suzuki Y."/>
            <person name="Hashimoto A."/>
            <person name="Yamaguchi K."/>
            <person name="Sugano A."/>
            <person name="Kohara Y."/>
            <person name="Fujiyama A."/>
            <person name="Anterola A."/>
            <person name="Aoki S."/>
            <person name="Ashton N."/>
            <person name="Barbazuk W.B."/>
            <person name="Barker E."/>
            <person name="Bennetzen J."/>
            <person name="Bezanilla M."/>
            <person name="Blankenship R."/>
            <person name="Cho S.H."/>
            <person name="Dutcher S."/>
            <person name="Estelle M."/>
            <person name="Fawcett J.A."/>
            <person name="Gundlach H."/>
            <person name="Hanada K."/>
            <person name="Heyl A."/>
            <person name="Hicks K.A."/>
            <person name="Hugh J."/>
            <person name="Lohr M."/>
            <person name="Mayer K."/>
            <person name="Melkozernov A."/>
            <person name="Murata T."/>
            <person name="Nelson D."/>
            <person name="Pils B."/>
            <person name="Prigge M."/>
            <person name="Reiss B."/>
            <person name="Renner T."/>
            <person name="Rombauts S."/>
            <person name="Rushton P."/>
            <person name="Sanderfoot A."/>
            <person name="Schween G."/>
            <person name="Shiu S.-H."/>
            <person name="Stueber K."/>
            <person name="Theodoulou F.L."/>
            <person name="Tu H."/>
            <person name="Van de Peer Y."/>
            <person name="Verrier P.J."/>
            <person name="Waters E."/>
            <person name="Wood A."/>
            <person name="Yang L."/>
            <person name="Cove D."/>
            <person name="Cuming A."/>
            <person name="Hasebe M."/>
            <person name="Lucas S."/>
            <person name="Mishler D.B."/>
            <person name="Reski R."/>
            <person name="Grigoriev I."/>
            <person name="Quatrano R.S."/>
            <person name="Boore J.L."/>
        </authorList>
    </citation>
    <scope>NUCLEOTIDE SEQUENCE [LARGE SCALE GENOMIC DNA]</scope>
    <source>
        <strain evidence="7 8">cv. Gransden 2004</strain>
    </source>
</reference>
<evidence type="ECO:0000256" key="3">
    <source>
        <dbReference type="ARBA" id="ARBA00012618"/>
    </source>
</evidence>
<accession>A0A7I4FTF4</accession>
<keyword evidence="6" id="KW-0566">Pantothenate biosynthesis</keyword>
<dbReference type="InterPro" id="IPR040442">
    <property type="entry name" value="Pyrv_kinase-like_dom_sf"/>
</dbReference>
<dbReference type="Gene3D" id="3.20.20.60">
    <property type="entry name" value="Phosphoenolpyruvate-binding domains"/>
    <property type="match status" value="1"/>
</dbReference>
<dbReference type="FunCoup" id="A0A7I4FTF4">
    <property type="interactions" value="1060"/>
</dbReference>
<comment type="similarity">
    <text evidence="2 6">Belongs to the PanB family.</text>
</comment>
<dbReference type="Pfam" id="PF02548">
    <property type="entry name" value="Pantoate_transf"/>
    <property type="match status" value="1"/>
</dbReference>
<dbReference type="GO" id="GO:0000287">
    <property type="term" value="F:magnesium ion binding"/>
    <property type="evidence" value="ECO:0000318"/>
    <property type="project" value="GO_Central"/>
</dbReference>
<dbReference type="EMBL" id="ABEU02000007">
    <property type="status" value="NOT_ANNOTATED_CDS"/>
    <property type="molecule type" value="Genomic_DNA"/>
</dbReference>
<dbReference type="EnsemblPlants" id="Pp3c7_220V3.7">
    <property type="protein sequence ID" value="Pp3c7_220V3.7"/>
    <property type="gene ID" value="Pp3c7_220"/>
</dbReference>
<dbReference type="Gramene" id="Pp3c7_220V3.7">
    <property type="protein sequence ID" value="Pp3c7_220V3.7"/>
    <property type="gene ID" value="Pp3c7_220"/>
</dbReference>
<proteinExistence type="inferred from homology"/>
<evidence type="ECO:0000256" key="5">
    <source>
        <dbReference type="ARBA" id="ARBA00049172"/>
    </source>
</evidence>
<comment type="function">
    <text evidence="6">Catalyzes the reversible reaction in which hydroxymethyl group from 5,10-methylenetetrahydrofolate is transferred onto alpha-ketoisovalerate to form ketopantoate.</text>
</comment>
<gene>
    <name evidence="7" type="primary">LOC112284289</name>
</gene>
<keyword evidence="8" id="KW-1185">Reference proteome</keyword>
<dbReference type="PANTHER" id="PTHR20881:SF0">
    <property type="entry name" value="3-METHYL-2-OXOBUTANOATE HYDROXYMETHYLTRANSFERASE"/>
    <property type="match status" value="1"/>
</dbReference>
<evidence type="ECO:0000256" key="2">
    <source>
        <dbReference type="ARBA" id="ARBA00008676"/>
    </source>
</evidence>
<dbReference type="EC" id="2.1.2.11" evidence="3 6"/>
<dbReference type="CDD" id="cd06557">
    <property type="entry name" value="KPHMT-like"/>
    <property type="match status" value="1"/>
</dbReference>
<protein>
    <recommendedName>
        <fullName evidence="3 6">3-methyl-2-oxobutanoate hydroxymethyltransferase</fullName>
        <ecNumber evidence="3 6">2.1.2.11</ecNumber>
    </recommendedName>
</protein>
<comment type="pathway">
    <text evidence="1 6">Cofactor biosynthesis; (R)-pantothenate biosynthesis; (R)-pantoate from 3-methyl-2-oxobutanoate: step 1/2.</text>
</comment>
<dbReference type="Proteomes" id="UP000006727">
    <property type="component" value="Chromosome 7"/>
</dbReference>
<organism evidence="7 8">
    <name type="scientific">Physcomitrium patens</name>
    <name type="common">Spreading-leaved earth moss</name>
    <name type="synonym">Physcomitrella patens</name>
    <dbReference type="NCBI Taxonomy" id="3218"/>
    <lineage>
        <taxon>Eukaryota</taxon>
        <taxon>Viridiplantae</taxon>
        <taxon>Streptophyta</taxon>
        <taxon>Embryophyta</taxon>
        <taxon>Bryophyta</taxon>
        <taxon>Bryophytina</taxon>
        <taxon>Bryopsida</taxon>
        <taxon>Funariidae</taxon>
        <taxon>Funariales</taxon>
        <taxon>Funariaceae</taxon>
        <taxon>Physcomitrium</taxon>
    </lineage>
</organism>
<dbReference type="FunFam" id="3.20.20.60:FF:000003">
    <property type="entry name" value="3-methyl-2-oxobutanoate hydroxymethyltransferase"/>
    <property type="match status" value="1"/>
</dbReference>
<evidence type="ECO:0000256" key="6">
    <source>
        <dbReference type="RuleBase" id="RU362100"/>
    </source>
</evidence>
<dbReference type="PANTHER" id="PTHR20881">
    <property type="entry name" value="3-METHYL-2-OXOBUTANOATE HYDROXYMETHYLTRANSFERASE"/>
    <property type="match status" value="1"/>
</dbReference>
<evidence type="ECO:0000313" key="7">
    <source>
        <dbReference type="EnsemblPlants" id="Pp3c7_220V3.7"/>
    </source>
</evidence>
<dbReference type="HAMAP" id="MF_00156">
    <property type="entry name" value="PanB"/>
    <property type="match status" value="1"/>
</dbReference>
<reference evidence="7 8" key="2">
    <citation type="journal article" date="2018" name="Plant J.">
        <title>The Physcomitrella patens chromosome-scale assembly reveals moss genome structure and evolution.</title>
        <authorList>
            <person name="Lang D."/>
            <person name="Ullrich K.K."/>
            <person name="Murat F."/>
            <person name="Fuchs J."/>
            <person name="Jenkins J."/>
            <person name="Haas F.B."/>
            <person name="Piednoel M."/>
            <person name="Gundlach H."/>
            <person name="Van Bel M."/>
            <person name="Meyberg R."/>
            <person name="Vives C."/>
            <person name="Morata J."/>
            <person name="Symeonidi A."/>
            <person name="Hiss M."/>
            <person name="Muchero W."/>
            <person name="Kamisugi Y."/>
            <person name="Saleh O."/>
            <person name="Blanc G."/>
            <person name="Decker E.L."/>
            <person name="van Gessel N."/>
            <person name="Grimwood J."/>
            <person name="Hayes R.D."/>
            <person name="Graham S.W."/>
            <person name="Gunter L.E."/>
            <person name="McDaniel S.F."/>
            <person name="Hoernstein S.N.W."/>
            <person name="Larsson A."/>
            <person name="Li F.W."/>
            <person name="Perroud P.F."/>
            <person name="Phillips J."/>
            <person name="Ranjan P."/>
            <person name="Rokshar D.S."/>
            <person name="Rothfels C.J."/>
            <person name="Schneider L."/>
            <person name="Shu S."/>
            <person name="Stevenson D.W."/>
            <person name="Thummler F."/>
            <person name="Tillich M."/>
            <person name="Villarreal Aguilar J.C."/>
            <person name="Widiez T."/>
            <person name="Wong G.K."/>
            <person name="Wymore A."/>
            <person name="Zhang Y."/>
            <person name="Zimmer A.D."/>
            <person name="Quatrano R.S."/>
            <person name="Mayer K.F.X."/>
            <person name="Goodstein D."/>
            <person name="Casacuberta J.M."/>
            <person name="Vandepoele K."/>
            <person name="Reski R."/>
            <person name="Cuming A.C."/>
            <person name="Tuskan G.A."/>
            <person name="Maumus F."/>
            <person name="Salse J."/>
            <person name="Schmutz J."/>
            <person name="Rensing S.A."/>
        </authorList>
    </citation>
    <scope>NUCLEOTIDE SEQUENCE [LARGE SCALE GENOMIC DNA]</scope>
    <source>
        <strain evidence="7 8">cv. Gransden 2004</strain>
    </source>
</reference>
<dbReference type="GO" id="GO:0015940">
    <property type="term" value="P:pantothenate biosynthetic process"/>
    <property type="evidence" value="ECO:0000318"/>
    <property type="project" value="GO_Central"/>
</dbReference>
<dbReference type="GO" id="GO:0003864">
    <property type="term" value="F:3-methyl-2-oxobutanoate hydroxymethyltransferase activity"/>
    <property type="evidence" value="ECO:0000318"/>
    <property type="project" value="GO_Central"/>
</dbReference>
<dbReference type="SUPFAM" id="SSF51621">
    <property type="entry name" value="Phosphoenolpyruvate/pyruvate domain"/>
    <property type="match status" value="1"/>
</dbReference>
<dbReference type="NCBIfam" id="NF001452">
    <property type="entry name" value="PRK00311.1"/>
    <property type="match status" value="1"/>
</dbReference>
<dbReference type="AlphaFoldDB" id="A0A7I4FTF4"/>
<evidence type="ECO:0000313" key="8">
    <source>
        <dbReference type="Proteomes" id="UP000006727"/>
    </source>
</evidence>
<dbReference type="NCBIfam" id="TIGR00222">
    <property type="entry name" value="panB"/>
    <property type="match status" value="1"/>
</dbReference>
<dbReference type="UniPathway" id="UPA00028">
    <property type="reaction ID" value="UER00003"/>
</dbReference>
<keyword evidence="4 6" id="KW-0808">Transferase</keyword>
<dbReference type="InterPro" id="IPR015813">
    <property type="entry name" value="Pyrv/PenolPyrv_kinase-like_dom"/>
</dbReference>
<dbReference type="GO" id="GO:0005739">
    <property type="term" value="C:mitochondrion"/>
    <property type="evidence" value="ECO:0000318"/>
    <property type="project" value="GO_Central"/>
</dbReference>
<evidence type="ECO:0000256" key="4">
    <source>
        <dbReference type="ARBA" id="ARBA00022679"/>
    </source>
</evidence>
<evidence type="ECO:0000256" key="1">
    <source>
        <dbReference type="ARBA" id="ARBA00005033"/>
    </source>
</evidence>
<name>A0A7I4FTF4_PHYPA</name>
<dbReference type="InParanoid" id="A0A7I4FTF4"/>
<dbReference type="InterPro" id="IPR003700">
    <property type="entry name" value="Pantoate_hydroxy_MeTrfase"/>
</dbReference>
<comment type="catalytic activity">
    <reaction evidence="5 6">
        <text>(6R)-5,10-methylene-5,6,7,8-tetrahydrofolate + 3-methyl-2-oxobutanoate + H2O = 2-dehydropantoate + (6S)-5,6,7,8-tetrahydrofolate</text>
        <dbReference type="Rhea" id="RHEA:11824"/>
        <dbReference type="ChEBI" id="CHEBI:11561"/>
        <dbReference type="ChEBI" id="CHEBI:11851"/>
        <dbReference type="ChEBI" id="CHEBI:15377"/>
        <dbReference type="ChEBI" id="CHEBI:15636"/>
        <dbReference type="ChEBI" id="CHEBI:57453"/>
        <dbReference type="EC" id="2.1.2.11"/>
    </reaction>
</comment>
<dbReference type="OMA" id="VLVWTDM"/>
<reference evidence="7" key="3">
    <citation type="submission" date="2020-12" db="UniProtKB">
        <authorList>
            <consortium name="EnsemblPlants"/>
        </authorList>
    </citation>
    <scope>IDENTIFICATION</scope>
</reference>